<dbReference type="EMBL" id="AP023322">
    <property type="protein sequence ID" value="BCI62295.1"/>
    <property type="molecule type" value="Genomic_DNA"/>
</dbReference>
<dbReference type="AlphaFoldDB" id="A0A7G1HRF8"/>
<dbReference type="GO" id="GO:0005524">
    <property type="term" value="F:ATP binding"/>
    <property type="evidence" value="ECO:0007669"/>
    <property type="project" value="UniProtKB-KW"/>
</dbReference>
<dbReference type="InterPro" id="IPR000873">
    <property type="entry name" value="AMP-dep_synth/lig_dom"/>
</dbReference>
<comment type="catalytic activity">
    <reaction evidence="3">
        <text>a long-chain fatty acid + ATP + CoA = a long-chain fatty acyl-CoA + AMP + diphosphate</text>
        <dbReference type="Rhea" id="RHEA:15421"/>
        <dbReference type="ChEBI" id="CHEBI:30616"/>
        <dbReference type="ChEBI" id="CHEBI:33019"/>
        <dbReference type="ChEBI" id="CHEBI:57287"/>
        <dbReference type="ChEBI" id="CHEBI:57560"/>
        <dbReference type="ChEBI" id="CHEBI:83139"/>
        <dbReference type="ChEBI" id="CHEBI:456215"/>
        <dbReference type="EC" id="6.2.1.3"/>
    </reaction>
    <physiologicalReaction direction="left-to-right" evidence="3">
        <dbReference type="Rhea" id="RHEA:15422"/>
    </physiologicalReaction>
</comment>
<evidence type="ECO:0000256" key="2">
    <source>
        <dbReference type="ARBA" id="ARBA00022840"/>
    </source>
</evidence>
<keyword evidence="6" id="KW-1185">Reference proteome</keyword>
<accession>A0A7G1HRF8</accession>
<dbReference type="Pfam" id="PF00501">
    <property type="entry name" value="AMP-binding"/>
    <property type="match status" value="1"/>
</dbReference>
<evidence type="ECO:0000313" key="6">
    <source>
        <dbReference type="Proteomes" id="UP000594042"/>
    </source>
</evidence>
<dbReference type="GO" id="GO:0004467">
    <property type="term" value="F:long-chain fatty acid-CoA ligase activity"/>
    <property type="evidence" value="ECO:0007669"/>
    <property type="project" value="UniProtKB-EC"/>
</dbReference>
<organism evidence="5 6">
    <name type="scientific">Coprobacter secundus subsp. similis</name>
    <dbReference type="NCBI Taxonomy" id="2751153"/>
    <lineage>
        <taxon>Bacteria</taxon>
        <taxon>Pseudomonadati</taxon>
        <taxon>Bacteroidota</taxon>
        <taxon>Bacteroidia</taxon>
        <taxon>Bacteroidales</taxon>
        <taxon>Barnesiellaceae</taxon>
        <taxon>Coprobacter</taxon>
    </lineage>
</organism>
<dbReference type="Gene3D" id="3.40.50.12780">
    <property type="entry name" value="N-terminal domain of ligase-like"/>
    <property type="match status" value="1"/>
</dbReference>
<dbReference type="PANTHER" id="PTHR43272:SF33">
    <property type="entry name" value="AMP-BINDING DOMAIN-CONTAINING PROTEIN-RELATED"/>
    <property type="match status" value="1"/>
</dbReference>
<keyword evidence="2" id="KW-0067">ATP-binding</keyword>
<dbReference type="Proteomes" id="UP000594042">
    <property type="component" value="Chromosome"/>
</dbReference>
<evidence type="ECO:0000313" key="5">
    <source>
        <dbReference type="EMBL" id="BCI62295.1"/>
    </source>
</evidence>
<evidence type="ECO:0000259" key="4">
    <source>
        <dbReference type="Pfam" id="PF00501"/>
    </source>
</evidence>
<proteinExistence type="predicted"/>
<sequence>MQQSFNWYIENAIKENWESIALSDFKGVSYSYKDIARKIAKMHILLEAADIKHGDKVAICGRNSSHWAVAFFATLTYGAVAVPILHEFKADNVHHIVNHSDAKFLFVGDIVWENLNEQQMPELNAIVMMTDFSVLKSRTNKLIDAREHLNEYFGKRYPSRFTKDDVKYYEDKPDELALINYTSGSTGFSKGVMLSYRSIWSNLKFCNENLDFLQAGDGTVSMLPMAHMYGLAIELLNPFAKGCHIHFLTRVPSPKVIMDAFAEIKPKLIVAVPLIIEKIIRTKVFPLLEKPLVKLMLMVPVLDTQLLTRIKNKLEETFGGNLQEMIIGGAALNPDVEQFLSKIDFPFTVGYGMTECGPLISYAWWQEARTGSCGKVVERMVARIDSADPQSIVGELHVKGDNVMMGYYKNEEATRQVMKDDGWMNTGDLAIIDEDGYLYLKGRSKSMILGPSGQNIYPEEIEAKLNNMPYVSESLVIDQNGKLVALVYPDFENAERAGLAGDKITTQMEENRIALNKELPAYSQISKTKIYYEEFEKTPKRSIKRYLYQNS</sequence>
<reference evidence="6" key="1">
    <citation type="submission" date="2020-07" db="EMBL/GenBank/DDBJ databases">
        <title>Complete genome sequencing of Coprobacter sp. strain 2CBH44.</title>
        <authorList>
            <person name="Sakamoto M."/>
            <person name="Murakami T."/>
            <person name="Mori H."/>
        </authorList>
    </citation>
    <scope>NUCLEOTIDE SEQUENCE [LARGE SCALE GENOMIC DNA]</scope>
    <source>
        <strain evidence="6">2CBH44</strain>
    </source>
</reference>
<evidence type="ECO:0000256" key="3">
    <source>
        <dbReference type="ARBA" id="ARBA00024484"/>
    </source>
</evidence>
<dbReference type="KEGG" id="copr:Cop2CBH44_06480"/>
<keyword evidence="5" id="KW-0436">Ligase</keyword>
<dbReference type="PROSITE" id="PS00455">
    <property type="entry name" value="AMP_BINDING"/>
    <property type="match status" value="1"/>
</dbReference>
<evidence type="ECO:0000256" key="1">
    <source>
        <dbReference type="ARBA" id="ARBA00022741"/>
    </source>
</evidence>
<dbReference type="InterPro" id="IPR020845">
    <property type="entry name" value="AMP-binding_CS"/>
</dbReference>
<keyword evidence="1" id="KW-0547">Nucleotide-binding</keyword>
<dbReference type="PANTHER" id="PTHR43272">
    <property type="entry name" value="LONG-CHAIN-FATTY-ACID--COA LIGASE"/>
    <property type="match status" value="1"/>
</dbReference>
<dbReference type="InterPro" id="IPR045851">
    <property type="entry name" value="AMP-bd_C_sf"/>
</dbReference>
<dbReference type="RefSeq" id="WP_021930248.1">
    <property type="nucleotide sequence ID" value="NZ_AP023322.1"/>
</dbReference>
<gene>
    <name evidence="5" type="ORF">Cop2CBH44_06480</name>
</gene>
<dbReference type="Gene3D" id="3.30.300.30">
    <property type="match status" value="1"/>
</dbReference>
<dbReference type="InterPro" id="IPR042099">
    <property type="entry name" value="ANL_N_sf"/>
</dbReference>
<name>A0A7G1HRF8_9BACT</name>
<dbReference type="SUPFAM" id="SSF56801">
    <property type="entry name" value="Acetyl-CoA synthetase-like"/>
    <property type="match status" value="1"/>
</dbReference>
<feature type="domain" description="AMP-dependent synthetase/ligase" evidence="4">
    <location>
        <begin position="12"/>
        <end position="408"/>
    </location>
</feature>
<protein>
    <submittedName>
        <fullName evidence="5">Long-chain-fatty-acid--CoA ligase</fullName>
    </submittedName>
</protein>
<dbReference type="Pfam" id="PF23562">
    <property type="entry name" value="AMP-binding_C_3"/>
    <property type="match status" value="1"/>
</dbReference>
<dbReference type="GO" id="GO:0016020">
    <property type="term" value="C:membrane"/>
    <property type="evidence" value="ECO:0007669"/>
    <property type="project" value="TreeGrafter"/>
</dbReference>